<evidence type="ECO:0000259" key="9">
    <source>
        <dbReference type="Pfam" id="PF02797"/>
    </source>
</evidence>
<protein>
    <recommendedName>
        <fullName evidence="12">Stilbene synthase</fullName>
    </recommendedName>
</protein>
<dbReference type="PANTHER" id="PTHR11877">
    <property type="entry name" value="HYDROXYMETHYLGLUTARYL-COA SYNTHASE"/>
    <property type="match status" value="1"/>
</dbReference>
<dbReference type="GO" id="GO:0030639">
    <property type="term" value="P:polyketide biosynthetic process"/>
    <property type="evidence" value="ECO:0007669"/>
    <property type="project" value="TreeGrafter"/>
</dbReference>
<dbReference type="InterPro" id="IPR016039">
    <property type="entry name" value="Thiolase-like"/>
</dbReference>
<evidence type="ECO:0000256" key="3">
    <source>
        <dbReference type="ARBA" id="ARBA00011738"/>
    </source>
</evidence>
<evidence type="ECO:0000313" key="10">
    <source>
        <dbReference type="EMBL" id="KBZ61868.1"/>
    </source>
</evidence>
<evidence type="ECO:0000313" key="11">
    <source>
        <dbReference type="Proteomes" id="UP000025947"/>
    </source>
</evidence>
<dbReference type="InterPro" id="IPR012328">
    <property type="entry name" value="Chalcone/stilbene_synt_C"/>
</dbReference>
<name>A0A051TYX2_9MYCO</name>
<gene>
    <name evidence="10" type="ORF">K875_02787</name>
</gene>
<comment type="subunit">
    <text evidence="3">Homodimer.</text>
</comment>
<proteinExistence type="inferred from homology"/>
<dbReference type="CDD" id="cd00831">
    <property type="entry name" value="CHS_like"/>
    <property type="match status" value="1"/>
</dbReference>
<evidence type="ECO:0008006" key="12">
    <source>
        <dbReference type="Google" id="ProtNLM"/>
    </source>
</evidence>
<evidence type="ECO:0000256" key="7">
    <source>
        <dbReference type="PIRSR" id="PIRSR000451-1"/>
    </source>
</evidence>
<dbReference type="EMBL" id="JLXW01000008">
    <property type="protein sequence ID" value="KBZ61868.1"/>
    <property type="molecule type" value="Genomic_DNA"/>
</dbReference>
<dbReference type="PATRIC" id="fig|1324261.3.peg.2805"/>
<evidence type="ECO:0000256" key="1">
    <source>
        <dbReference type="ARBA" id="ARBA00005194"/>
    </source>
</evidence>
<dbReference type="UniPathway" id="UPA00094"/>
<dbReference type="PANTHER" id="PTHR11877:SF99">
    <property type="entry name" value="1,3,6,8-TETRAHYDROXYNAPHTHALENE SYNTHASE"/>
    <property type="match status" value="1"/>
</dbReference>
<comment type="similarity">
    <text evidence="2">Belongs to the thiolase-like superfamily. Chalcone/stilbene synthases family.</text>
</comment>
<feature type="domain" description="Chalcone/stilbene synthase N-terminal" evidence="8">
    <location>
        <begin position="61"/>
        <end position="184"/>
    </location>
</feature>
<comment type="caution">
    <text evidence="10">The sequence shown here is derived from an EMBL/GenBank/DDBJ whole genome shotgun (WGS) entry which is preliminary data.</text>
</comment>
<dbReference type="Pfam" id="PF00195">
    <property type="entry name" value="Chal_sti_synt_N"/>
    <property type="match status" value="1"/>
</dbReference>
<feature type="domain" description="Chalcone/stilbene synthase C-terminal" evidence="9">
    <location>
        <begin position="206"/>
        <end position="339"/>
    </location>
</feature>
<keyword evidence="4" id="KW-0808">Transferase</keyword>
<dbReference type="GO" id="GO:0016747">
    <property type="term" value="F:acyltransferase activity, transferring groups other than amino-acyl groups"/>
    <property type="evidence" value="ECO:0007669"/>
    <property type="project" value="InterPro"/>
</dbReference>
<dbReference type="HOGENOM" id="CLU_034992_0_1_11"/>
<keyword evidence="11" id="KW-1185">Reference proteome</keyword>
<dbReference type="Proteomes" id="UP000025947">
    <property type="component" value="Unassembled WGS sequence"/>
</dbReference>
<dbReference type="Gene3D" id="3.40.47.10">
    <property type="match status" value="2"/>
</dbReference>
<feature type="active site" description="Acyl-thioester intermediate" evidence="7">
    <location>
        <position position="125"/>
    </location>
</feature>
<accession>A0A051TYX2</accession>
<dbReference type="AlphaFoldDB" id="A0A051TYX2"/>
<evidence type="ECO:0000256" key="4">
    <source>
        <dbReference type="ARBA" id="ARBA00022679"/>
    </source>
</evidence>
<keyword evidence="5" id="KW-0276">Fatty acid metabolism</keyword>
<reference evidence="10 11" key="1">
    <citation type="submission" date="2014-04" db="EMBL/GenBank/DDBJ databases">
        <title>The Genome Sequence of Mycobacterium tuberculosis TKK-01-0051.</title>
        <authorList>
            <consortium name="The Broad Institute Genomics Platform"/>
            <consortium name="The Broad Institute Genome Sequencing Center for Infectious Disease"/>
            <person name="Earl A.M."/>
            <person name="Cohen K."/>
            <person name="Pym A."/>
            <person name="Bishai W."/>
            <person name="Maharaj K."/>
            <person name="Desjardins C."/>
            <person name="Abeel T."/>
            <person name="Young S."/>
            <person name="Zeng Q."/>
            <person name="Gargeya S."/>
            <person name="Abouelleil A."/>
            <person name="Alvarado L."/>
            <person name="Chapman S.B."/>
            <person name="Gainer-Dewar J."/>
            <person name="Goldberg J."/>
            <person name="Griggs A."/>
            <person name="Gujja S."/>
            <person name="Hansen M."/>
            <person name="Howarth C."/>
            <person name="Imamovic A."/>
            <person name="Larimer J."/>
            <person name="Murphy C."/>
            <person name="Naylor J."/>
            <person name="Pearson M."/>
            <person name="Poon T.W."/>
            <person name="Priest M."/>
            <person name="Roberts A."/>
            <person name="Saif S."/>
            <person name="Shea T."/>
            <person name="Sykes S."/>
            <person name="Wortman J."/>
            <person name="Nusbaum C."/>
            <person name="Birren B."/>
        </authorList>
    </citation>
    <scope>NUCLEOTIDE SEQUENCE [LARGE SCALE GENOMIC DNA]</scope>
    <source>
        <strain evidence="10 11">TKK-01-0051</strain>
    </source>
</reference>
<dbReference type="InterPro" id="IPR001099">
    <property type="entry name" value="Chalcone/stilbene_synt_N"/>
</dbReference>
<keyword evidence="6" id="KW-0012">Acyltransferase</keyword>
<dbReference type="GO" id="GO:0006633">
    <property type="term" value="P:fatty acid biosynthetic process"/>
    <property type="evidence" value="ECO:0007669"/>
    <property type="project" value="UniProtKB-UniPathway"/>
</dbReference>
<evidence type="ECO:0000256" key="6">
    <source>
        <dbReference type="ARBA" id="ARBA00023315"/>
    </source>
</evidence>
<organism evidence="10 11">
    <name type="scientific">Mycobacterium [tuberculosis] TKK-01-0051</name>
    <dbReference type="NCBI Taxonomy" id="1324261"/>
    <lineage>
        <taxon>Bacteria</taxon>
        <taxon>Bacillati</taxon>
        <taxon>Actinomycetota</taxon>
        <taxon>Actinomycetes</taxon>
        <taxon>Mycobacteriales</taxon>
        <taxon>Mycobacteriaceae</taxon>
        <taxon>Mycobacterium</taxon>
        <taxon>Mycobacterium avium complex (MAC)</taxon>
    </lineage>
</organism>
<evidence type="ECO:0000256" key="5">
    <source>
        <dbReference type="ARBA" id="ARBA00022832"/>
    </source>
</evidence>
<evidence type="ECO:0000259" key="8">
    <source>
        <dbReference type="Pfam" id="PF00195"/>
    </source>
</evidence>
<comment type="pathway">
    <text evidence="1">Lipid metabolism; fatty acid biosynthesis.</text>
</comment>
<dbReference type="PIRSF" id="PIRSF000451">
    <property type="entry name" value="PKS_III"/>
    <property type="match status" value="1"/>
</dbReference>
<evidence type="ECO:0000256" key="2">
    <source>
        <dbReference type="ARBA" id="ARBA00005531"/>
    </source>
</evidence>
<dbReference type="InterPro" id="IPR011141">
    <property type="entry name" value="Polyketide_synthase_type-III"/>
</dbReference>
<sequence length="340" mass="35945">MAFTPHRYNQDEVARELTAFTDPGFLRFARTAGVDQRSLALPLSRYPRLSGFTEANNAYLEVAVDLGERAINSALAAAGVAPQEVDTIVMVSSTGIAVPTIDARLMTRLGLRPDVKRVPLFGLGCVAGAAGMARVHDYLHGYPGHVAVLLSVELCSLTLQRDDTSIPALIGVSLFGDGAAAVVATGAQRIPLADSATGPRVLATRSRVVPETVDVMGWNVGSSGFQLVMSRDVPKMADDYLRAEIDTFLADHGLTIADIAAWVCHPGGPKVLDSIENALGLPAEALAHSRNSMRENGNVSSVSVLDVLRRTVAAPPGDGGFGVMLAMGPGFCFELILLQW</sequence>
<keyword evidence="5" id="KW-0443">Lipid metabolism</keyword>
<dbReference type="Pfam" id="PF02797">
    <property type="entry name" value="Chal_sti_synt_C"/>
    <property type="match status" value="1"/>
</dbReference>
<dbReference type="SUPFAM" id="SSF53901">
    <property type="entry name" value="Thiolase-like"/>
    <property type="match status" value="1"/>
</dbReference>